<dbReference type="PANTHER" id="PTHR43471">
    <property type="entry name" value="ABC TRANSPORTER PERMEASE"/>
    <property type="match status" value="1"/>
</dbReference>
<evidence type="ECO:0000256" key="1">
    <source>
        <dbReference type="ARBA" id="ARBA00004141"/>
    </source>
</evidence>
<dbReference type="RefSeq" id="WP_129989278.1">
    <property type="nucleotide sequence ID" value="NZ_SDPU01000035.1"/>
</dbReference>
<dbReference type="EMBL" id="SDPU01000035">
    <property type="protein sequence ID" value="RYU09513.1"/>
    <property type="molecule type" value="Genomic_DNA"/>
</dbReference>
<feature type="domain" description="ABC-2 type transporter transmembrane" evidence="6">
    <location>
        <begin position="28"/>
        <end position="366"/>
    </location>
</feature>
<reference evidence="7 8" key="1">
    <citation type="submission" date="2019-01" db="EMBL/GenBank/DDBJ databases">
        <title>Nocardioides guangzhouensis sp. nov., an actinobacterium isolated from soil.</title>
        <authorList>
            <person name="Fu Y."/>
            <person name="Cai Y."/>
            <person name="Lin Z."/>
            <person name="Chen P."/>
        </authorList>
    </citation>
    <scope>NUCLEOTIDE SEQUENCE [LARGE SCALE GENOMIC DNA]</scope>
    <source>
        <strain evidence="7 8">NBRC 105384</strain>
    </source>
</reference>
<name>A0A4Q5IUR6_9ACTN</name>
<evidence type="ECO:0000256" key="2">
    <source>
        <dbReference type="ARBA" id="ARBA00022692"/>
    </source>
</evidence>
<evidence type="ECO:0000313" key="8">
    <source>
        <dbReference type="Proteomes" id="UP000291189"/>
    </source>
</evidence>
<sequence>MSSSTRSTPVWRIVAEREFTTKIRDKTFIGATIFTLLFLVGFFVIGSFVEGRSDDFDVAVVGSADTALVEQAETVLQADSPDGSITVEEVDDADAAEALVRAGDVDAAVVSGEDGYELVGDDDVDTGLRVALTTAVAQDVLEENAAAQDVDLEALNEGTTLAVRLLDENADQSGARGVVAFAFALVFFMTALGFGMSIAQSVTQEKESRVVEILAAAVPIRALLWGKIIGNTLLALGQVVLIVLVGLVGLAVTGRRELLSGITWAALWYVAFFVLGFLALAALWSVAGSLASRQEDLQSTTMPGQLILIIPYFVSVMASDKVQTVVSMLPIVSTMIMPGRMAQGDVPWWQVAVAILATLAAAVVFVRVGSRLYERTLLRTGGRIRYRDAFRLSA</sequence>
<proteinExistence type="predicted"/>
<keyword evidence="4 5" id="KW-0472">Membrane</keyword>
<feature type="transmembrane region" description="Helical" evidence="5">
    <location>
        <begin position="348"/>
        <end position="369"/>
    </location>
</feature>
<keyword evidence="2 5" id="KW-0812">Transmembrane</keyword>
<keyword evidence="8" id="KW-1185">Reference proteome</keyword>
<gene>
    <name evidence="7" type="ORF">ETU37_20915</name>
</gene>
<feature type="transmembrane region" description="Helical" evidence="5">
    <location>
        <begin position="27"/>
        <end position="49"/>
    </location>
</feature>
<dbReference type="Pfam" id="PF12698">
    <property type="entry name" value="ABC2_membrane_3"/>
    <property type="match status" value="1"/>
</dbReference>
<evidence type="ECO:0000256" key="4">
    <source>
        <dbReference type="ARBA" id="ARBA00023136"/>
    </source>
</evidence>
<protein>
    <submittedName>
        <fullName evidence="7">ABC transporter permease</fullName>
    </submittedName>
</protein>
<evidence type="ECO:0000256" key="3">
    <source>
        <dbReference type="ARBA" id="ARBA00022989"/>
    </source>
</evidence>
<dbReference type="PANTHER" id="PTHR43471:SF3">
    <property type="entry name" value="ABC TRANSPORTER PERMEASE PROTEIN NATB"/>
    <property type="match status" value="1"/>
</dbReference>
<dbReference type="Proteomes" id="UP000291189">
    <property type="component" value="Unassembled WGS sequence"/>
</dbReference>
<evidence type="ECO:0000313" key="7">
    <source>
        <dbReference type="EMBL" id="RYU09513.1"/>
    </source>
</evidence>
<feature type="transmembrane region" description="Helical" evidence="5">
    <location>
        <begin position="299"/>
        <end position="318"/>
    </location>
</feature>
<feature type="transmembrane region" description="Helical" evidence="5">
    <location>
        <begin position="235"/>
        <end position="254"/>
    </location>
</feature>
<dbReference type="InterPro" id="IPR013525">
    <property type="entry name" value="ABC2_TM"/>
</dbReference>
<dbReference type="OrthoDB" id="3268959at2"/>
<dbReference type="AlphaFoldDB" id="A0A4Q5IUR6"/>
<evidence type="ECO:0000256" key="5">
    <source>
        <dbReference type="SAM" id="Phobius"/>
    </source>
</evidence>
<evidence type="ECO:0000259" key="6">
    <source>
        <dbReference type="Pfam" id="PF12698"/>
    </source>
</evidence>
<feature type="transmembrane region" description="Helical" evidence="5">
    <location>
        <begin position="266"/>
        <end position="287"/>
    </location>
</feature>
<accession>A0A4Q5IUR6</accession>
<feature type="transmembrane region" description="Helical" evidence="5">
    <location>
        <begin position="178"/>
        <end position="198"/>
    </location>
</feature>
<keyword evidence="3 5" id="KW-1133">Transmembrane helix</keyword>
<comment type="caution">
    <text evidence="7">The sequence shown here is derived from an EMBL/GenBank/DDBJ whole genome shotgun (WGS) entry which is preliminary data.</text>
</comment>
<dbReference type="GO" id="GO:0140359">
    <property type="term" value="F:ABC-type transporter activity"/>
    <property type="evidence" value="ECO:0007669"/>
    <property type="project" value="InterPro"/>
</dbReference>
<organism evidence="7 8">
    <name type="scientific">Nocardioides iriomotensis</name>
    <dbReference type="NCBI Taxonomy" id="715784"/>
    <lineage>
        <taxon>Bacteria</taxon>
        <taxon>Bacillati</taxon>
        <taxon>Actinomycetota</taxon>
        <taxon>Actinomycetes</taxon>
        <taxon>Propionibacteriales</taxon>
        <taxon>Nocardioidaceae</taxon>
        <taxon>Nocardioides</taxon>
    </lineage>
</organism>
<dbReference type="GO" id="GO:0016020">
    <property type="term" value="C:membrane"/>
    <property type="evidence" value="ECO:0007669"/>
    <property type="project" value="UniProtKB-SubCell"/>
</dbReference>
<comment type="subcellular location">
    <subcellularLocation>
        <location evidence="1">Membrane</location>
        <topology evidence="1">Multi-pass membrane protein</topology>
    </subcellularLocation>
</comment>